<keyword evidence="3 6" id="KW-0547">Nucleotide-binding</keyword>
<dbReference type="EMBL" id="LT629787">
    <property type="protein sequence ID" value="SDU19326.1"/>
    <property type="molecule type" value="Genomic_DNA"/>
</dbReference>
<keyword evidence="9" id="KW-0175">Coiled coil</keyword>
<dbReference type="GO" id="GO:0005737">
    <property type="term" value="C:cytoplasm"/>
    <property type="evidence" value="ECO:0007669"/>
    <property type="project" value="UniProtKB-SubCell"/>
</dbReference>
<dbReference type="RefSeq" id="WP_092387090.1">
    <property type="nucleotide sequence ID" value="NZ_LT629787.1"/>
</dbReference>
<feature type="binding site" evidence="8">
    <location>
        <position position="232"/>
    </location>
    <ligand>
        <name>Mg(2+)</name>
        <dbReference type="ChEBI" id="CHEBI:18420"/>
    </ligand>
</feature>
<dbReference type="AlphaFoldDB" id="A0A1H2GHY4"/>
<evidence type="ECO:0000313" key="11">
    <source>
        <dbReference type="EMBL" id="SDU19326.1"/>
    </source>
</evidence>
<organism evidence="11 12">
    <name type="scientific">Halopseudomonas salegens</name>
    <dbReference type="NCBI Taxonomy" id="1434072"/>
    <lineage>
        <taxon>Bacteria</taxon>
        <taxon>Pseudomonadati</taxon>
        <taxon>Pseudomonadota</taxon>
        <taxon>Gammaproteobacteria</taxon>
        <taxon>Pseudomonadales</taxon>
        <taxon>Pseudomonadaceae</taxon>
        <taxon>Halopseudomonas</taxon>
    </lineage>
</organism>
<dbReference type="InterPro" id="IPR042108">
    <property type="entry name" value="GTPase_HflX_N_sf"/>
</dbReference>
<dbReference type="NCBIfam" id="NF008280">
    <property type="entry name" value="PRK11058.1"/>
    <property type="match status" value="1"/>
</dbReference>
<comment type="subunit">
    <text evidence="6">Monomer. Associates with the 50S ribosomal subunit.</text>
</comment>
<dbReference type="OrthoDB" id="9812272at2"/>
<dbReference type="SUPFAM" id="SSF52540">
    <property type="entry name" value="P-loop containing nucleoside triphosphate hydrolases"/>
    <property type="match status" value="1"/>
</dbReference>
<evidence type="ECO:0000256" key="5">
    <source>
        <dbReference type="ARBA" id="ARBA00023134"/>
    </source>
</evidence>
<evidence type="ECO:0000256" key="1">
    <source>
        <dbReference type="ARBA" id="ARBA00022490"/>
    </source>
</evidence>
<dbReference type="FunFam" id="3.40.50.11060:FF:000001">
    <property type="entry name" value="GTPase HflX"/>
    <property type="match status" value="1"/>
</dbReference>
<dbReference type="InterPro" id="IPR030394">
    <property type="entry name" value="G_HFLX_dom"/>
</dbReference>
<dbReference type="GO" id="GO:0046872">
    <property type="term" value="F:metal ion binding"/>
    <property type="evidence" value="ECO:0007669"/>
    <property type="project" value="UniProtKB-KW"/>
</dbReference>
<evidence type="ECO:0000256" key="2">
    <source>
        <dbReference type="ARBA" id="ARBA00022723"/>
    </source>
</evidence>
<dbReference type="GO" id="GO:0005525">
    <property type="term" value="F:GTP binding"/>
    <property type="evidence" value="ECO:0007669"/>
    <property type="project" value="UniProtKB-UniRule"/>
</dbReference>
<dbReference type="Gene3D" id="3.40.50.300">
    <property type="entry name" value="P-loop containing nucleotide triphosphate hydrolases"/>
    <property type="match status" value="1"/>
</dbReference>
<name>A0A1H2GHY4_9GAMM</name>
<keyword evidence="4 8" id="KW-0460">Magnesium</keyword>
<evidence type="ECO:0000256" key="4">
    <source>
        <dbReference type="ARBA" id="ARBA00022842"/>
    </source>
</evidence>
<evidence type="ECO:0000256" key="7">
    <source>
        <dbReference type="PIRSR" id="PIRSR006809-1"/>
    </source>
</evidence>
<dbReference type="PIRSF" id="PIRSF006809">
    <property type="entry name" value="GTP-binding_hflX_prd"/>
    <property type="match status" value="1"/>
</dbReference>
<dbReference type="PRINTS" id="PR00326">
    <property type="entry name" value="GTP1OBG"/>
</dbReference>
<comment type="cofactor">
    <cofactor evidence="8">
        <name>Mg(2+)</name>
        <dbReference type="ChEBI" id="CHEBI:18420"/>
    </cofactor>
</comment>
<comment type="function">
    <text evidence="6">GTPase that associates with the 50S ribosomal subunit and may have a role during protein synthesis or ribosome biogenesis.</text>
</comment>
<feature type="binding site" evidence="7">
    <location>
        <begin position="318"/>
        <end position="321"/>
    </location>
    <ligand>
        <name>GTP</name>
        <dbReference type="ChEBI" id="CHEBI:37565"/>
    </ligand>
</feature>
<dbReference type="InterPro" id="IPR027417">
    <property type="entry name" value="P-loop_NTPase"/>
</dbReference>
<evidence type="ECO:0000259" key="10">
    <source>
        <dbReference type="PROSITE" id="PS51705"/>
    </source>
</evidence>
<comment type="similarity">
    <text evidence="6">Belongs to the TRAFAC class OBG-HflX-like GTPase superfamily. HflX GTPase family.</text>
</comment>
<feature type="binding site" evidence="8">
    <location>
        <position position="212"/>
    </location>
    <ligand>
        <name>Mg(2+)</name>
        <dbReference type="ChEBI" id="CHEBI:18420"/>
    </ligand>
</feature>
<feature type="coiled-coil region" evidence="9">
    <location>
        <begin position="165"/>
        <end position="192"/>
    </location>
</feature>
<dbReference type="Proteomes" id="UP000243924">
    <property type="component" value="Chromosome I"/>
</dbReference>
<dbReference type="InterPro" id="IPR035647">
    <property type="entry name" value="EFG_III/V"/>
</dbReference>
<accession>A0A1H2GHY4</accession>
<keyword evidence="12" id="KW-1185">Reference proteome</keyword>
<feature type="binding site" evidence="7">
    <location>
        <begin position="252"/>
        <end position="255"/>
    </location>
    <ligand>
        <name>GTP</name>
        <dbReference type="ChEBI" id="CHEBI:37565"/>
    </ligand>
</feature>
<proteinExistence type="inferred from homology"/>
<feature type="domain" description="Hflx-type G" evidence="10">
    <location>
        <begin position="199"/>
        <end position="366"/>
    </location>
</feature>
<dbReference type="InterPro" id="IPR016496">
    <property type="entry name" value="GTPase_HflX"/>
</dbReference>
<evidence type="ECO:0000256" key="6">
    <source>
        <dbReference type="HAMAP-Rule" id="MF_00900"/>
    </source>
</evidence>
<dbReference type="GO" id="GO:0003924">
    <property type="term" value="F:GTPase activity"/>
    <property type="evidence" value="ECO:0007669"/>
    <property type="project" value="UniProtKB-UniRule"/>
</dbReference>
<dbReference type="InterPro" id="IPR025121">
    <property type="entry name" value="GTPase_HflX_N"/>
</dbReference>
<dbReference type="Pfam" id="PF13167">
    <property type="entry name" value="GTP-bdg_N"/>
    <property type="match status" value="1"/>
</dbReference>
<dbReference type="InterPro" id="IPR032305">
    <property type="entry name" value="GTP-bd_M"/>
</dbReference>
<sequence>MFFERHEGGERAVLIHLEGLDEQSREDPDEFIELVSSAGAEQVGLLTVSRFHPSPRFLVGPGKVDEIKALVDANEGELVIFNHTLSPSQERNLESVLKCRVLDRTGLILDIFAQRARTHEGKLQVELAQLDHLSTRLVRGWTHLERQKGGIGLRGPGETQLETDRRLLRARIKQITKRLEKVRGQREQARRGRQRAEIPVVSLVGYTNAGKSTLFNTLTESTVYAADQLFATLDPTLRRIELAELGPVILADTVGFIRHLPHKLVEAFRATLEESSRADLLLHVIDAADAERDSHIEQVNLVLHEIGASELPTLEVYNKIDLLPAIEPHIQRDEEGVPVRVWVSAQNNQGLDLVNQAIAERLGHDILQTTVLIEHDQARLRAQFYQVGAVLAEHNNDDGRQQLDLRLPRADFNRLIKREGLEPEHFLSQHVLQ</sequence>
<protein>
    <recommendedName>
        <fullName evidence="6">GTPase HflX</fullName>
    </recommendedName>
    <alternativeName>
        <fullName evidence="6">GTP-binding protein HflX</fullName>
    </alternativeName>
</protein>
<dbReference type="GO" id="GO:0097216">
    <property type="term" value="F:guanosine tetraphosphate binding"/>
    <property type="evidence" value="ECO:0007669"/>
    <property type="project" value="UniProtKB-ARBA"/>
</dbReference>
<dbReference type="PANTHER" id="PTHR10229:SF0">
    <property type="entry name" value="GTP-BINDING PROTEIN 6-RELATED"/>
    <property type="match status" value="1"/>
</dbReference>
<dbReference type="PROSITE" id="PS51705">
    <property type="entry name" value="G_HFLX"/>
    <property type="match status" value="1"/>
</dbReference>
<dbReference type="InterPro" id="IPR006073">
    <property type="entry name" value="GTP-bd"/>
</dbReference>
<dbReference type="GO" id="GO:0043022">
    <property type="term" value="F:ribosome binding"/>
    <property type="evidence" value="ECO:0007669"/>
    <property type="project" value="TreeGrafter"/>
</dbReference>
<dbReference type="Gene3D" id="3.40.50.11060">
    <property type="entry name" value="GTPase HflX, N-terminal domain"/>
    <property type="match status" value="1"/>
</dbReference>
<evidence type="ECO:0000313" key="12">
    <source>
        <dbReference type="Proteomes" id="UP000243924"/>
    </source>
</evidence>
<evidence type="ECO:0000256" key="9">
    <source>
        <dbReference type="SAM" id="Coils"/>
    </source>
</evidence>
<dbReference type="InterPro" id="IPR045498">
    <property type="entry name" value="HflX_C"/>
</dbReference>
<dbReference type="FunFam" id="3.40.50.300:FF:000173">
    <property type="entry name" value="GTPase HflX"/>
    <property type="match status" value="1"/>
</dbReference>
<gene>
    <name evidence="6" type="primary">hflX</name>
    <name evidence="11" type="ORF">SAMN05216210_2326</name>
</gene>
<dbReference type="HAMAP" id="MF_00900">
    <property type="entry name" value="GTPase_HflX"/>
    <property type="match status" value="1"/>
</dbReference>
<dbReference type="Gene3D" id="6.10.250.2860">
    <property type="match status" value="1"/>
</dbReference>
<comment type="subcellular location">
    <subcellularLocation>
        <location evidence="6">Cytoplasm</location>
    </subcellularLocation>
    <text evidence="6">May associate with membranes.</text>
</comment>
<dbReference type="Pfam" id="PF16360">
    <property type="entry name" value="GTP-bdg_M"/>
    <property type="match status" value="1"/>
</dbReference>
<reference evidence="12" key="1">
    <citation type="submission" date="2016-10" db="EMBL/GenBank/DDBJ databases">
        <authorList>
            <person name="Varghese N."/>
            <person name="Submissions S."/>
        </authorList>
    </citation>
    <scope>NUCLEOTIDE SEQUENCE [LARGE SCALE GENOMIC DNA]</scope>
    <source>
        <strain evidence="12">CECT 8338</strain>
    </source>
</reference>
<dbReference type="PANTHER" id="PTHR10229">
    <property type="entry name" value="GTP-BINDING PROTEIN HFLX"/>
    <property type="match status" value="1"/>
</dbReference>
<evidence type="ECO:0000256" key="3">
    <source>
        <dbReference type="ARBA" id="ARBA00022741"/>
    </source>
</evidence>
<feature type="binding site" evidence="7">
    <location>
        <begin position="344"/>
        <end position="346"/>
    </location>
    <ligand>
        <name>GTP</name>
        <dbReference type="ChEBI" id="CHEBI:37565"/>
    </ligand>
</feature>
<dbReference type="STRING" id="1434072.SAMN05216210_2326"/>
<keyword evidence="1 6" id="KW-0963">Cytoplasm</keyword>
<keyword evidence="5 6" id="KW-0342">GTP-binding</keyword>
<dbReference type="NCBIfam" id="TIGR03156">
    <property type="entry name" value="GTP_HflX"/>
    <property type="match status" value="1"/>
</dbReference>
<dbReference type="SUPFAM" id="SSF54980">
    <property type="entry name" value="EF-G C-terminal domain-like"/>
    <property type="match status" value="1"/>
</dbReference>
<keyword evidence="2 8" id="KW-0479">Metal-binding</keyword>
<evidence type="ECO:0000256" key="8">
    <source>
        <dbReference type="PIRSR" id="PIRSR006809-2"/>
    </source>
</evidence>
<feature type="binding site" evidence="7">
    <location>
        <begin position="230"/>
        <end position="234"/>
    </location>
    <ligand>
        <name>GTP</name>
        <dbReference type="ChEBI" id="CHEBI:37565"/>
    </ligand>
</feature>
<feature type="binding site" evidence="7">
    <location>
        <begin position="205"/>
        <end position="212"/>
    </location>
    <ligand>
        <name>GTP</name>
        <dbReference type="ChEBI" id="CHEBI:37565"/>
    </ligand>
</feature>
<dbReference type="CDD" id="cd01878">
    <property type="entry name" value="HflX"/>
    <property type="match status" value="1"/>
</dbReference>
<dbReference type="Pfam" id="PF01926">
    <property type="entry name" value="MMR_HSR1"/>
    <property type="match status" value="1"/>
</dbReference>
<dbReference type="Pfam" id="PF19275">
    <property type="entry name" value="HflX_C"/>
    <property type="match status" value="1"/>
</dbReference>